<dbReference type="SUPFAM" id="SSF53474">
    <property type="entry name" value="alpha/beta-Hydrolases"/>
    <property type="match status" value="1"/>
</dbReference>
<accession>A0ABS8H8Y4</accession>
<protein>
    <submittedName>
        <fullName evidence="2">Alpha/beta hydrolase</fullName>
    </submittedName>
</protein>
<dbReference type="GO" id="GO:0016787">
    <property type="term" value="F:hydrolase activity"/>
    <property type="evidence" value="ECO:0007669"/>
    <property type="project" value="UniProtKB-KW"/>
</dbReference>
<keyword evidence="3" id="KW-1185">Reference proteome</keyword>
<keyword evidence="2" id="KW-0378">Hydrolase</keyword>
<evidence type="ECO:0000313" key="3">
    <source>
        <dbReference type="Proteomes" id="UP001199206"/>
    </source>
</evidence>
<dbReference type="Pfam" id="PF08386">
    <property type="entry name" value="Abhydrolase_4"/>
    <property type="match status" value="1"/>
</dbReference>
<sequence length="103" mass="11405">MGRDPTRQPYVLLSHGWASYGLRFAAWVPRLRALGYAVLAFDQPALVIHDRHDRETPLEEGARFAALWPGAQLFTTEGLGHNRMLDHASVIARALEFIGPAAA</sequence>
<evidence type="ECO:0000259" key="1">
    <source>
        <dbReference type="Pfam" id="PF08386"/>
    </source>
</evidence>
<name>A0ABS8H8Y4_9XANT</name>
<gene>
    <name evidence="2" type="ORF">LL965_00585</name>
</gene>
<comment type="caution">
    <text evidence="2">The sequence shown here is derived from an EMBL/GenBank/DDBJ whole genome shotgun (WGS) entry which is preliminary data.</text>
</comment>
<reference evidence="2 3" key="1">
    <citation type="submission" date="2021-10" db="EMBL/GenBank/DDBJ databases">
        <title>Genome sequencing of Xanthomonas strains from NCPPB.</title>
        <authorList>
            <person name="Hussein R."/>
            <person name="Harrison J."/>
            <person name="Studholme D.J."/>
            <person name="Vicente J."/>
            <person name="Grant M."/>
        </authorList>
    </citation>
    <scope>NUCLEOTIDE SEQUENCE [LARGE SCALE GENOMIC DNA]</scope>
    <source>
        <strain evidence="2 3">NCPPB 101</strain>
    </source>
</reference>
<feature type="domain" description="Peptidase S33 tripeptidyl aminopeptidase-like C-terminal" evidence="1">
    <location>
        <begin position="42"/>
        <end position="89"/>
    </location>
</feature>
<dbReference type="EMBL" id="JAJGQJ010000001">
    <property type="protein sequence ID" value="MCC4618643.1"/>
    <property type="molecule type" value="Genomic_DNA"/>
</dbReference>
<dbReference type="InterPro" id="IPR013595">
    <property type="entry name" value="Pept_S33_TAP-like_C"/>
</dbReference>
<dbReference type="InterPro" id="IPR029058">
    <property type="entry name" value="AB_hydrolase_fold"/>
</dbReference>
<evidence type="ECO:0000313" key="2">
    <source>
        <dbReference type="EMBL" id="MCC4618643.1"/>
    </source>
</evidence>
<dbReference type="Gene3D" id="3.40.50.1820">
    <property type="entry name" value="alpha/beta hydrolase"/>
    <property type="match status" value="2"/>
</dbReference>
<dbReference type="Proteomes" id="UP001199206">
    <property type="component" value="Unassembled WGS sequence"/>
</dbReference>
<proteinExistence type="predicted"/>
<organism evidence="2 3">
    <name type="scientific">Xanthomonas cassavae CFBP 4642</name>
    <dbReference type="NCBI Taxonomy" id="1219375"/>
    <lineage>
        <taxon>Bacteria</taxon>
        <taxon>Pseudomonadati</taxon>
        <taxon>Pseudomonadota</taxon>
        <taxon>Gammaproteobacteria</taxon>
        <taxon>Lysobacterales</taxon>
        <taxon>Lysobacteraceae</taxon>
        <taxon>Xanthomonas</taxon>
    </lineage>
</organism>